<evidence type="ECO:0000256" key="1">
    <source>
        <dbReference type="ARBA" id="ARBA00004123"/>
    </source>
</evidence>
<dbReference type="SMART" id="SM00368">
    <property type="entry name" value="LRR_RI"/>
    <property type="match status" value="9"/>
</dbReference>
<keyword evidence="3" id="KW-0963">Cytoplasm</keyword>
<sequence>MAVPGEPEVIFRLWPPSEQTRAVLVEKIANNLASISFFSAKYGRIDKVEAAKHAKRIEEEAFIAAEQQGCESDSLTVQAYAKHASRLMLEALKSAGKRETFFDISGGTRDFLTKERAEELLKPLTEAGNAYNKICLSNWSFGEDAGLVAQKILSDIKGNLEDVNLSDIVAGRSEAEALEVMRLLSDSLAGSKLKSLNLSDNALGEKGVRAFSSLLKSQSALESLYFMNNGISEEAAMAICELLPSGKHLRTLHFHNNMSGDGGAEAVSKLVEKATSLEDFQFSSTRVGTEGGVALCTALQAGSSLRRIDLRDNMFGPEGGFVLSKTLISHPELLDVHLGDLNMEDEAVTALVEALTGSAPNLRLLDLTGNEITAKSARALATCIRAKQGLTVLRLAENELKDKGAVIVCEALKEGSTSLQELDLSTNGLTRVGAVAAAEAVAQKPSFTKLNLDSNQISDEGIDTLKEVLRKGVAGLKVLGSLEDNEEEGFTGYDDDEEGGNGDEDEDSVEVELDKLKV</sequence>
<dbReference type="Pfam" id="PF13943">
    <property type="entry name" value="WPP"/>
    <property type="match status" value="1"/>
</dbReference>
<dbReference type="GO" id="GO:0005634">
    <property type="term" value="C:nucleus"/>
    <property type="evidence" value="ECO:0007669"/>
    <property type="project" value="UniProtKB-SubCell"/>
</dbReference>
<keyword evidence="4" id="KW-0539">Nucleus</keyword>
<evidence type="ECO:0000256" key="4">
    <source>
        <dbReference type="ARBA" id="ARBA00023242"/>
    </source>
</evidence>
<dbReference type="Gene3D" id="1.10.246.200">
    <property type="entry name" value="WPP domain"/>
    <property type="match status" value="1"/>
</dbReference>
<dbReference type="Proteomes" id="UP001633002">
    <property type="component" value="Unassembled WGS sequence"/>
</dbReference>
<feature type="region of interest" description="Disordered" evidence="5">
    <location>
        <begin position="485"/>
        <end position="518"/>
    </location>
</feature>
<name>A0ABD3GMD9_9MARC</name>
<reference evidence="7 8" key="1">
    <citation type="submission" date="2024-09" db="EMBL/GenBank/DDBJ databases">
        <title>Chromosome-scale assembly of Riccia sorocarpa.</title>
        <authorList>
            <person name="Paukszto L."/>
        </authorList>
    </citation>
    <scope>NUCLEOTIDE SEQUENCE [LARGE SCALE GENOMIC DNA]</scope>
    <source>
        <strain evidence="7">LP-2024</strain>
        <tissue evidence="7">Aerial parts of the thallus</tissue>
    </source>
</reference>
<dbReference type="Pfam" id="PF13516">
    <property type="entry name" value="LRR_6"/>
    <property type="match status" value="4"/>
</dbReference>
<dbReference type="InterPro" id="IPR038214">
    <property type="entry name" value="WPP_sf"/>
</dbReference>
<dbReference type="SUPFAM" id="SSF52047">
    <property type="entry name" value="RNI-like"/>
    <property type="match status" value="1"/>
</dbReference>
<dbReference type="AlphaFoldDB" id="A0ABD3GMD9"/>
<evidence type="ECO:0000256" key="3">
    <source>
        <dbReference type="ARBA" id="ARBA00022490"/>
    </source>
</evidence>
<dbReference type="PANTHER" id="PTHR46761">
    <property type="entry name" value="RAN GTPASE-ACTIVATING PROTEIN 1"/>
    <property type="match status" value="1"/>
</dbReference>
<evidence type="ECO:0000256" key="2">
    <source>
        <dbReference type="ARBA" id="ARBA00004496"/>
    </source>
</evidence>
<dbReference type="PANTHER" id="PTHR46761:SF2">
    <property type="entry name" value="RAN GTPASE-ACTIVATING PROTEIN 1"/>
    <property type="match status" value="1"/>
</dbReference>
<comment type="subcellular location">
    <subcellularLocation>
        <location evidence="2">Cytoplasm</location>
    </subcellularLocation>
    <subcellularLocation>
        <location evidence="1">Nucleus</location>
    </subcellularLocation>
</comment>
<proteinExistence type="predicted"/>
<dbReference type="InterPro" id="IPR032675">
    <property type="entry name" value="LRR_dom_sf"/>
</dbReference>
<dbReference type="InterPro" id="IPR045203">
    <property type="entry name" value="RanGAP1/2"/>
</dbReference>
<organism evidence="7 8">
    <name type="scientific">Riccia sorocarpa</name>
    <dbReference type="NCBI Taxonomy" id="122646"/>
    <lineage>
        <taxon>Eukaryota</taxon>
        <taxon>Viridiplantae</taxon>
        <taxon>Streptophyta</taxon>
        <taxon>Embryophyta</taxon>
        <taxon>Marchantiophyta</taxon>
        <taxon>Marchantiopsida</taxon>
        <taxon>Marchantiidae</taxon>
        <taxon>Marchantiales</taxon>
        <taxon>Ricciaceae</taxon>
        <taxon>Riccia</taxon>
    </lineage>
</organism>
<dbReference type="InterPro" id="IPR001611">
    <property type="entry name" value="Leu-rich_rpt"/>
</dbReference>
<evidence type="ECO:0000313" key="8">
    <source>
        <dbReference type="Proteomes" id="UP001633002"/>
    </source>
</evidence>
<evidence type="ECO:0000256" key="5">
    <source>
        <dbReference type="SAM" id="MobiDB-lite"/>
    </source>
</evidence>
<accession>A0ABD3GMD9</accession>
<feature type="compositionally biased region" description="Acidic residues" evidence="5">
    <location>
        <begin position="485"/>
        <end position="511"/>
    </location>
</feature>
<feature type="domain" description="WPP" evidence="6">
    <location>
        <begin position="11"/>
        <end position="97"/>
    </location>
</feature>
<dbReference type="Gene3D" id="3.80.10.10">
    <property type="entry name" value="Ribonuclease Inhibitor"/>
    <property type="match status" value="2"/>
</dbReference>
<evidence type="ECO:0000259" key="6">
    <source>
        <dbReference type="Pfam" id="PF13943"/>
    </source>
</evidence>
<comment type="caution">
    <text evidence="7">The sequence shown here is derived from an EMBL/GenBank/DDBJ whole genome shotgun (WGS) entry which is preliminary data.</text>
</comment>
<dbReference type="InterPro" id="IPR025265">
    <property type="entry name" value="WPP_dom"/>
</dbReference>
<keyword evidence="8" id="KW-1185">Reference proteome</keyword>
<protein>
    <recommendedName>
        <fullName evidence="6">WPP domain-containing protein</fullName>
    </recommendedName>
</protein>
<dbReference type="EMBL" id="JBJQOH010000007">
    <property type="protein sequence ID" value="KAL3678879.1"/>
    <property type="molecule type" value="Genomic_DNA"/>
</dbReference>
<evidence type="ECO:0000313" key="7">
    <source>
        <dbReference type="EMBL" id="KAL3678879.1"/>
    </source>
</evidence>
<dbReference type="GO" id="GO:0005737">
    <property type="term" value="C:cytoplasm"/>
    <property type="evidence" value="ECO:0007669"/>
    <property type="project" value="UniProtKB-SubCell"/>
</dbReference>
<gene>
    <name evidence="7" type="ORF">R1sor_021835</name>
</gene>